<dbReference type="GO" id="GO:0005829">
    <property type="term" value="C:cytosol"/>
    <property type="evidence" value="ECO:0007669"/>
    <property type="project" value="TreeGrafter"/>
</dbReference>
<dbReference type="GO" id="GO:0110078">
    <property type="term" value="C:TTT Hsp90 cochaperone complex"/>
    <property type="evidence" value="ECO:0007669"/>
    <property type="project" value="InterPro"/>
</dbReference>
<reference evidence="3 4" key="1">
    <citation type="submission" date="2015-08" db="EMBL/GenBank/DDBJ databases">
        <title>Next Generation Sequencing and Analysis of the Genome of Puccinia sorghi L Schw, the Causal Agent of Maize Common Rust.</title>
        <authorList>
            <person name="Rochi L."/>
            <person name="Burguener G."/>
            <person name="Darino M."/>
            <person name="Turjanski A."/>
            <person name="Kreff E."/>
            <person name="Dieguez M.J."/>
            <person name="Sacco F."/>
        </authorList>
    </citation>
    <scope>NUCLEOTIDE SEQUENCE [LARGE SCALE GENOMIC DNA]</scope>
    <source>
        <strain evidence="3 4">RO10H11247</strain>
    </source>
</reference>
<keyword evidence="4" id="KW-1185">Reference proteome</keyword>
<sequence length="1087" mass="121745">MESAFQPSIQQLEAILQHPKDSYSFVSTHGKNPQILPYLVQLLTEPTYETNSPLRTQAIILIRNALESWYRKLSPLQIDNSAKVGLGKTLIESVLAKGERDSVVRKQVTLCVGKIGKSNLDAKLSNLFDDLTVHIRGVLSSPDWSRDPSNFYTLNGCLGGFYQIIHNLISNRSTRGQLLLREVAATHFSHIQDVYSTAFSMWTSALAQQTTLNLSSMFHSQPVIELSRICLKILSQMSTYAWKEPHNQELPTVSCCSFTVHQSSHQKMAFTNFLQQSVDQWTQTLNIRQNLAALVSSHKSILNNPSSLQQIKSFFDLLHKHLFKFGKLLIQILDQDPNYLNASEFSNQVKQTVWQIVEQGSTLLPQNCAVDSQPASLAPYPERIIIQSLRIMSMWMTNRPSGCHLTSNQSTELAVTILQRLLKLQSHSLQFWNEDSEAYDNEEDCSLDNRTFDVRSCAANVLTAQLSCYPNEITNVILHLYSNLHSQGIYQNDLQTLLQYEAIYFGIGLAAHHFAQASSEFNLDDWITRTFMPVLCQTEVRYEELLSNCSLVISDITTYCLFPLTSGAILRRRIAWVLGQFAKQDVDRKLQSSIYIALRCLLENPSNDIAVKLATCRALKATANWEAADPEPDTILPHLEIFIQQISRLLSCVENLESQKVLTETLKLVIEKARSNIVPYALELTNIMACLWQQVGESPSKNNIGNHLHNAIIVTISALVEVSQVNGFLVTISSHTYLYNFHDDQQAIGPNSQEYHDTMIVFVEHSINPSNPSSVYLQEDGLILWLAMVRQTETITPSLPKLLLALATLIHDASDSLGILLKIFQSYLLLDCQLVLSTIGSLLSTTFSQLLSTPMGLAPTKAILQSVECIVKCANPSVWQGWFEESDCFLQLMQRSASTDDQVLLVVKHLLTICRIIVTDVQSFFNLIGFLNRRGISPTDVLSSFCQTCLDKMDNVGTAQDRKLIAAALACLVTLPNPIVVSNLGAFVSLWSSVLAEGDEILSPNTNTYHYAHETEEVDEYQFSEAGAEEKRIKQLLARDPVRTNTLDRILSDKIALGGQPILTALNSLDTLSINELQQRLTGSLKG</sequence>
<dbReference type="Pfam" id="PF25758">
    <property type="entry name" value="TPR_IPO11"/>
    <property type="match status" value="1"/>
</dbReference>
<dbReference type="InterPro" id="IPR018870">
    <property type="entry name" value="Tti2"/>
</dbReference>
<dbReference type="InterPro" id="IPR016024">
    <property type="entry name" value="ARM-type_fold"/>
</dbReference>
<organism evidence="3 4">
    <name type="scientific">Puccinia sorghi</name>
    <dbReference type="NCBI Taxonomy" id="27349"/>
    <lineage>
        <taxon>Eukaryota</taxon>
        <taxon>Fungi</taxon>
        <taxon>Dikarya</taxon>
        <taxon>Basidiomycota</taxon>
        <taxon>Pucciniomycotina</taxon>
        <taxon>Pucciniomycetes</taxon>
        <taxon>Pucciniales</taxon>
        <taxon>Pucciniaceae</taxon>
        <taxon>Puccinia</taxon>
    </lineage>
</organism>
<dbReference type="PANTHER" id="PTHR32226:SF2">
    <property type="entry name" value="TELO2-INTERACTING PROTEIN 2"/>
    <property type="match status" value="1"/>
</dbReference>
<dbReference type="AlphaFoldDB" id="A0A0L6UCU4"/>
<dbReference type="EMBL" id="LAVV01012772">
    <property type="protein sequence ID" value="KNZ46336.1"/>
    <property type="molecule type" value="Genomic_DNA"/>
</dbReference>
<dbReference type="GO" id="GO:0005634">
    <property type="term" value="C:nucleus"/>
    <property type="evidence" value="ECO:0007669"/>
    <property type="project" value="TreeGrafter"/>
</dbReference>
<dbReference type="OrthoDB" id="361693at2759"/>
<feature type="domain" description="Importin-7/11-like TPR repeats" evidence="2">
    <location>
        <begin position="746"/>
        <end position="1054"/>
    </location>
</feature>
<evidence type="ECO:0000313" key="3">
    <source>
        <dbReference type="EMBL" id="KNZ46336.1"/>
    </source>
</evidence>
<comment type="similarity">
    <text evidence="1">Belongs to the TTI2 family.</text>
</comment>
<dbReference type="Proteomes" id="UP000037035">
    <property type="component" value="Unassembled WGS sequence"/>
</dbReference>
<proteinExistence type="inferred from homology"/>
<name>A0A0L6UCU4_9BASI</name>
<evidence type="ECO:0000256" key="1">
    <source>
        <dbReference type="ARBA" id="ARBA00034736"/>
    </source>
</evidence>
<gene>
    <name evidence="3" type="ORF">VP01_734g2</name>
</gene>
<evidence type="ECO:0000259" key="2">
    <source>
        <dbReference type="Pfam" id="PF25758"/>
    </source>
</evidence>
<dbReference type="Gene3D" id="1.25.10.10">
    <property type="entry name" value="Leucine-rich Repeat Variant"/>
    <property type="match status" value="1"/>
</dbReference>
<dbReference type="InterPro" id="IPR058669">
    <property type="entry name" value="TPR_IPO7/11-like"/>
</dbReference>
<evidence type="ECO:0000313" key="4">
    <source>
        <dbReference type="Proteomes" id="UP000037035"/>
    </source>
</evidence>
<dbReference type="STRING" id="27349.A0A0L6UCU4"/>
<accession>A0A0L6UCU4</accession>
<dbReference type="InterPro" id="IPR011989">
    <property type="entry name" value="ARM-like"/>
</dbReference>
<protein>
    <recommendedName>
        <fullName evidence="2">Importin-7/11-like TPR repeats domain-containing protein</fullName>
    </recommendedName>
</protein>
<dbReference type="VEuPathDB" id="FungiDB:VP01_734g2"/>
<dbReference type="SUPFAM" id="SSF48371">
    <property type="entry name" value="ARM repeat"/>
    <property type="match status" value="1"/>
</dbReference>
<dbReference type="PANTHER" id="PTHR32226">
    <property type="entry name" value="TELO2-INTERACTING PROTEIN 2"/>
    <property type="match status" value="1"/>
</dbReference>
<comment type="caution">
    <text evidence="3">The sequence shown here is derived from an EMBL/GenBank/DDBJ whole genome shotgun (WGS) entry which is preliminary data.</text>
</comment>